<evidence type="ECO:0000313" key="9">
    <source>
        <dbReference type="Proteomes" id="UP000072189"/>
    </source>
</evidence>
<reference evidence="8 9" key="1">
    <citation type="journal article" date="2016" name="Front. Microbiol.">
        <title>Genomic Resource of Rice Seed Associated Bacteria.</title>
        <authorList>
            <person name="Midha S."/>
            <person name="Bansal K."/>
            <person name="Sharma S."/>
            <person name="Kumar N."/>
            <person name="Patil P.P."/>
            <person name="Chaudhry V."/>
            <person name="Patil P.B."/>
        </authorList>
    </citation>
    <scope>NUCLEOTIDE SEQUENCE [LARGE SCALE GENOMIC DNA]</scope>
    <source>
        <strain evidence="8 9">RSA3</strain>
    </source>
</reference>
<dbReference type="EMBL" id="LDRV01000063">
    <property type="protein sequence ID" value="KTS11435.1"/>
    <property type="molecule type" value="Genomic_DNA"/>
</dbReference>
<dbReference type="PATRIC" id="fig|2033.4.peg.1918"/>
<evidence type="ECO:0000259" key="7">
    <source>
        <dbReference type="Pfam" id="PF00482"/>
    </source>
</evidence>
<evidence type="ECO:0000256" key="3">
    <source>
        <dbReference type="ARBA" id="ARBA00022692"/>
    </source>
</evidence>
<name>A0A147F729_MICTE</name>
<dbReference type="OrthoDB" id="3267562at2"/>
<evidence type="ECO:0000256" key="1">
    <source>
        <dbReference type="ARBA" id="ARBA00004651"/>
    </source>
</evidence>
<protein>
    <recommendedName>
        <fullName evidence="7">Type II secretion system protein GspF domain-containing protein</fullName>
    </recommendedName>
</protein>
<evidence type="ECO:0000313" key="8">
    <source>
        <dbReference type="EMBL" id="KTS11435.1"/>
    </source>
</evidence>
<feature type="domain" description="Type II secretion system protein GspF" evidence="7">
    <location>
        <begin position="21"/>
        <end position="129"/>
    </location>
</feature>
<accession>A0A147F729</accession>
<keyword evidence="5 6" id="KW-0472">Membrane</keyword>
<comment type="subcellular location">
    <subcellularLocation>
        <location evidence="1">Cell membrane</location>
        <topology evidence="1">Multi-pass membrane protein</topology>
    </subcellularLocation>
</comment>
<keyword evidence="4 6" id="KW-1133">Transmembrane helix</keyword>
<dbReference type="Pfam" id="PF00482">
    <property type="entry name" value="T2SSF"/>
    <property type="match status" value="1"/>
</dbReference>
<keyword evidence="2" id="KW-1003">Cell membrane</keyword>
<evidence type="ECO:0000256" key="4">
    <source>
        <dbReference type="ARBA" id="ARBA00022989"/>
    </source>
</evidence>
<gene>
    <name evidence="8" type="ORF">RSA3_10595</name>
</gene>
<sequence>MIAPGRRSRTAAPDPLDTVLRLAVLLAAGLSTATAWRHLAEDAGPVGHDAAEAAAIGDDVARVLREAGEGWLDIAAVWAVATAVGAPLADTLRDVGTSLREARDIVDDVRVALAEPLATARLLAGLPLVGVPLGMVLGFDTVRVLVADPIGQVCLGVGLALTVAARVWSGRLARSATPPPAVPGLTAELFAVALSAGASIERARALISGERHRADAAAVDDDVRRAEATLDLSLRAGVPAGELLRGDAWLARRAARTAGREAAARLSTRLLLPLGVCTLPAFLLLAVAPLMVGILRSGVSPF</sequence>
<proteinExistence type="predicted"/>
<dbReference type="InterPro" id="IPR018076">
    <property type="entry name" value="T2SS_GspF_dom"/>
</dbReference>
<comment type="caution">
    <text evidence="8">The sequence shown here is derived from an EMBL/GenBank/DDBJ whole genome shotgun (WGS) entry which is preliminary data.</text>
</comment>
<dbReference type="PANTHER" id="PTHR35007">
    <property type="entry name" value="INTEGRAL MEMBRANE PROTEIN-RELATED"/>
    <property type="match status" value="1"/>
</dbReference>
<feature type="transmembrane region" description="Helical" evidence="6">
    <location>
        <begin position="270"/>
        <end position="295"/>
    </location>
</feature>
<keyword evidence="3 6" id="KW-0812">Transmembrane</keyword>
<evidence type="ECO:0000256" key="6">
    <source>
        <dbReference type="SAM" id="Phobius"/>
    </source>
</evidence>
<dbReference type="GO" id="GO:0005886">
    <property type="term" value="C:plasma membrane"/>
    <property type="evidence" value="ECO:0007669"/>
    <property type="project" value="UniProtKB-SubCell"/>
</dbReference>
<dbReference type="RefSeq" id="WP_058597444.1">
    <property type="nucleotide sequence ID" value="NZ_LDRR01000029.1"/>
</dbReference>
<evidence type="ECO:0000256" key="2">
    <source>
        <dbReference type="ARBA" id="ARBA00022475"/>
    </source>
</evidence>
<organism evidence="8 9">
    <name type="scientific">Microbacterium testaceum</name>
    <name type="common">Aureobacterium testaceum</name>
    <name type="synonym">Brevibacterium testaceum</name>
    <dbReference type="NCBI Taxonomy" id="2033"/>
    <lineage>
        <taxon>Bacteria</taxon>
        <taxon>Bacillati</taxon>
        <taxon>Actinomycetota</taxon>
        <taxon>Actinomycetes</taxon>
        <taxon>Micrococcales</taxon>
        <taxon>Microbacteriaceae</taxon>
        <taxon>Microbacterium</taxon>
    </lineage>
</organism>
<dbReference type="Proteomes" id="UP000072189">
    <property type="component" value="Unassembled WGS sequence"/>
</dbReference>
<dbReference type="PANTHER" id="PTHR35007:SF4">
    <property type="entry name" value="CONSERVED TRANSMEMBRANE PROTEIN-RELATED"/>
    <property type="match status" value="1"/>
</dbReference>
<feature type="transmembrane region" description="Helical" evidence="6">
    <location>
        <begin position="150"/>
        <end position="168"/>
    </location>
</feature>
<dbReference type="AlphaFoldDB" id="A0A147F729"/>
<evidence type="ECO:0000256" key="5">
    <source>
        <dbReference type="ARBA" id="ARBA00023136"/>
    </source>
</evidence>
<feature type="transmembrane region" description="Helical" evidence="6">
    <location>
        <begin position="120"/>
        <end position="138"/>
    </location>
</feature>